<gene>
    <name evidence="1" type="ORF">ABS311_12985</name>
</gene>
<dbReference type="Proteomes" id="UP001467690">
    <property type="component" value="Unassembled WGS sequence"/>
</dbReference>
<proteinExistence type="predicted"/>
<sequence>MKIKSLASIKFIILAILFTFAAIHMASANEQAIEEKIEEAIKEPITVVYTKPLSELDQRIVYPLEVLKLVLSKTNINFKLQPSRVAMTQNRALKMLALGVGVDVVWSMTNEIRETNLTPIRVPLYKGLIGWRLLLIKSANQTRFDKLNTLADLQRYIAGQGHDWPDTDILAANGFRIVSSSSYEGLFEMLEKNRFDFFPRSIIEIGNELKSHTEYNLSIEKTLLLHYPAAFYFFVNRANSALKIRLENGFNTAISDGSFDALFYKYNQQHIQQANIQKRKILKLHNPNLPSATPLDNAELWLTPTAAQH</sequence>
<dbReference type="SUPFAM" id="SSF53850">
    <property type="entry name" value="Periplasmic binding protein-like II"/>
    <property type="match status" value="1"/>
</dbReference>
<reference evidence="1 2" key="1">
    <citation type="submission" date="2024-06" db="EMBL/GenBank/DDBJ databases">
        <authorList>
            <person name="Chen R.Y."/>
        </authorList>
    </citation>
    <scope>NUCLEOTIDE SEQUENCE [LARGE SCALE GENOMIC DNA]</scope>
    <source>
        <strain evidence="1 2">D2</strain>
    </source>
</reference>
<keyword evidence="2" id="KW-1185">Reference proteome</keyword>
<evidence type="ECO:0000313" key="2">
    <source>
        <dbReference type="Proteomes" id="UP001467690"/>
    </source>
</evidence>
<dbReference type="EMBL" id="JBELOE010000231">
    <property type="protein sequence ID" value="MER2492794.1"/>
    <property type="molecule type" value="Genomic_DNA"/>
</dbReference>
<name>A0ABV1RIT3_9ALTE</name>
<protein>
    <recommendedName>
        <fullName evidence="3">Solute-binding protein family 3/N-terminal domain-containing protein</fullName>
    </recommendedName>
</protein>
<organism evidence="1 2">
    <name type="scientific">Catenovulum sediminis</name>
    <dbReference type="NCBI Taxonomy" id="1740262"/>
    <lineage>
        <taxon>Bacteria</taxon>
        <taxon>Pseudomonadati</taxon>
        <taxon>Pseudomonadota</taxon>
        <taxon>Gammaproteobacteria</taxon>
        <taxon>Alteromonadales</taxon>
        <taxon>Alteromonadaceae</taxon>
        <taxon>Catenovulum</taxon>
    </lineage>
</organism>
<evidence type="ECO:0000313" key="1">
    <source>
        <dbReference type="EMBL" id="MER2492794.1"/>
    </source>
</evidence>
<evidence type="ECO:0008006" key="3">
    <source>
        <dbReference type="Google" id="ProtNLM"/>
    </source>
</evidence>
<dbReference type="RefSeq" id="WP_350402265.1">
    <property type="nucleotide sequence ID" value="NZ_JBELOE010000231.1"/>
</dbReference>
<accession>A0ABV1RIT3</accession>
<comment type="caution">
    <text evidence="1">The sequence shown here is derived from an EMBL/GenBank/DDBJ whole genome shotgun (WGS) entry which is preliminary data.</text>
</comment>